<evidence type="ECO:0000256" key="1">
    <source>
        <dbReference type="SAM" id="Coils"/>
    </source>
</evidence>
<feature type="region of interest" description="Disordered" evidence="2">
    <location>
        <begin position="97"/>
        <end position="126"/>
    </location>
</feature>
<sequence length="126" mass="13535">MKSSLGVLLAAVIFLALAGFEYWQYRDQQAYRQGLNVQLMDLSARLNSIEARIDSAKGEIDKIQQNSLGGLIESANDALIEGWSAMINSVEKELERAKKGIAKPPQAAQPNSPSAQPAPNNGAGPL</sequence>
<keyword evidence="4" id="KW-1185">Reference proteome</keyword>
<evidence type="ECO:0000313" key="4">
    <source>
        <dbReference type="Proteomes" id="UP001557484"/>
    </source>
</evidence>
<dbReference type="EMBL" id="JBFRYB010000001">
    <property type="protein sequence ID" value="MEX1665779.1"/>
    <property type="molecule type" value="Genomic_DNA"/>
</dbReference>
<evidence type="ECO:0000256" key="2">
    <source>
        <dbReference type="SAM" id="MobiDB-lite"/>
    </source>
</evidence>
<reference evidence="3 4" key="1">
    <citation type="journal article" date="2011" name="Int. J. Syst. Evol. Microbiol.">
        <title>Zhongshania antarctica gen. nov., sp. nov. and Zhongshania guokunii sp. nov., gammaproteobacteria respectively isolated from coastal attached (fast) ice and surface seawater of the Antarctic.</title>
        <authorList>
            <person name="Li H.J."/>
            <person name="Zhang X.Y."/>
            <person name="Chen C.X."/>
            <person name="Zhang Y.J."/>
            <person name="Gao Z.M."/>
            <person name="Yu Y."/>
            <person name="Chen X.L."/>
            <person name="Chen B."/>
            <person name="Zhang Y.Z."/>
        </authorList>
    </citation>
    <scope>NUCLEOTIDE SEQUENCE [LARGE SCALE GENOMIC DNA]</scope>
    <source>
        <strain evidence="3 4">R06B22</strain>
    </source>
</reference>
<comment type="caution">
    <text evidence="3">The sequence shown here is derived from an EMBL/GenBank/DDBJ whole genome shotgun (WGS) entry which is preliminary data.</text>
</comment>
<proteinExistence type="predicted"/>
<gene>
    <name evidence="3" type="ORF">AB4875_09770</name>
</gene>
<feature type="compositionally biased region" description="Low complexity" evidence="2">
    <location>
        <begin position="104"/>
        <end position="126"/>
    </location>
</feature>
<accession>A0ABV3TVZ1</accession>
<feature type="coiled-coil region" evidence="1">
    <location>
        <begin position="32"/>
        <end position="66"/>
    </location>
</feature>
<evidence type="ECO:0000313" key="3">
    <source>
        <dbReference type="EMBL" id="MEX1665779.1"/>
    </source>
</evidence>
<protein>
    <submittedName>
        <fullName evidence="3">Uncharacterized protein</fullName>
    </submittedName>
</protein>
<name>A0ABV3TVZ1_9GAMM</name>
<dbReference type="Proteomes" id="UP001557484">
    <property type="component" value="Unassembled WGS sequence"/>
</dbReference>
<keyword evidence="1" id="KW-0175">Coiled coil</keyword>
<dbReference type="RefSeq" id="WP_368375876.1">
    <property type="nucleotide sequence ID" value="NZ_JBFRYB010000001.1"/>
</dbReference>
<organism evidence="3 4">
    <name type="scientific">Zhongshania arctica</name>
    <dbReference type="NCBI Taxonomy" id="3238302"/>
    <lineage>
        <taxon>Bacteria</taxon>
        <taxon>Pseudomonadati</taxon>
        <taxon>Pseudomonadota</taxon>
        <taxon>Gammaproteobacteria</taxon>
        <taxon>Cellvibrionales</taxon>
        <taxon>Spongiibacteraceae</taxon>
        <taxon>Zhongshania</taxon>
    </lineage>
</organism>